<protein>
    <submittedName>
        <fullName evidence="2">DUF1801 domain-containing protein</fullName>
    </submittedName>
</protein>
<evidence type="ECO:0000259" key="1">
    <source>
        <dbReference type="Pfam" id="PF08818"/>
    </source>
</evidence>
<keyword evidence="3" id="KW-1185">Reference proteome</keyword>
<name>A0A849JZM4_9MICO</name>
<dbReference type="EMBL" id="JABFAJ010000024">
    <property type="protein sequence ID" value="NNU28732.1"/>
    <property type="molecule type" value="Genomic_DNA"/>
</dbReference>
<evidence type="ECO:0000313" key="2">
    <source>
        <dbReference type="EMBL" id="NNU28732.1"/>
    </source>
</evidence>
<accession>A0A849JZM4</accession>
<dbReference type="AlphaFoldDB" id="A0A849JZM4"/>
<proteinExistence type="predicted"/>
<reference evidence="2 3" key="1">
    <citation type="submission" date="2020-05" db="EMBL/GenBank/DDBJ databases">
        <title>Genome sequence of Isoptericola sp. JC619 isolated from Chilika lagoon, India.</title>
        <authorList>
            <person name="Kumar D."/>
            <person name="Appam K."/>
            <person name="Gandham S."/>
            <person name="Uppada J."/>
            <person name="Sasikala C."/>
            <person name="Venkata Ramana C."/>
        </authorList>
    </citation>
    <scope>NUCLEOTIDE SEQUENCE [LARGE SCALE GENOMIC DNA]</scope>
    <source>
        <strain evidence="2 3">JC619</strain>
    </source>
</reference>
<dbReference type="InterPro" id="IPR014922">
    <property type="entry name" value="YdhG-like"/>
</dbReference>
<sequence>MGQVTAYVAGLDEPDRSAVADVVARARRLVPEATEGVGYGMPALRYRDSPLLAVVARAHHVGVYPFSPAAIVALADRLADFRVTKGSIAFQPDHPLPGEVVDRLVTLRREEIDALRTRRPV</sequence>
<gene>
    <name evidence="2" type="ORF">HLI28_14455</name>
</gene>
<organism evidence="2 3">
    <name type="scientific">Isoptericola sediminis</name>
    <dbReference type="NCBI Taxonomy" id="2733572"/>
    <lineage>
        <taxon>Bacteria</taxon>
        <taxon>Bacillati</taxon>
        <taxon>Actinomycetota</taxon>
        <taxon>Actinomycetes</taxon>
        <taxon>Micrococcales</taxon>
        <taxon>Promicromonosporaceae</taxon>
        <taxon>Isoptericola</taxon>
    </lineage>
</organism>
<dbReference type="SUPFAM" id="SSF159888">
    <property type="entry name" value="YdhG-like"/>
    <property type="match status" value="1"/>
</dbReference>
<dbReference type="Gene3D" id="3.90.1150.200">
    <property type="match status" value="1"/>
</dbReference>
<evidence type="ECO:0000313" key="3">
    <source>
        <dbReference type="Proteomes" id="UP000557204"/>
    </source>
</evidence>
<comment type="caution">
    <text evidence="2">The sequence shown here is derived from an EMBL/GenBank/DDBJ whole genome shotgun (WGS) entry which is preliminary data.</text>
</comment>
<dbReference type="Pfam" id="PF08818">
    <property type="entry name" value="DUF1801"/>
    <property type="match status" value="1"/>
</dbReference>
<dbReference type="Proteomes" id="UP000557204">
    <property type="component" value="Unassembled WGS sequence"/>
</dbReference>
<feature type="domain" description="YdhG-like" evidence="1">
    <location>
        <begin position="16"/>
        <end position="106"/>
    </location>
</feature>
<dbReference type="RefSeq" id="WP_171248241.1">
    <property type="nucleotide sequence ID" value="NZ_JABFAJ010000024.1"/>
</dbReference>